<comment type="pathway">
    <text evidence="2 7 8">Cell wall biogenesis; peptidoglycan biosynthesis.</text>
</comment>
<dbReference type="NCBIfam" id="TIGR01087">
    <property type="entry name" value="murD"/>
    <property type="match status" value="1"/>
</dbReference>
<dbReference type="KEGG" id="cpoy:GP475_07845"/>
<dbReference type="Pfam" id="PF02875">
    <property type="entry name" value="Mur_ligase_C"/>
    <property type="match status" value="1"/>
</dbReference>
<dbReference type="Gene3D" id="3.40.1190.10">
    <property type="entry name" value="Mur-like, catalytic domain"/>
    <property type="match status" value="1"/>
</dbReference>
<keyword evidence="7 8" id="KW-0961">Cell wall biogenesis/degradation</keyword>
<dbReference type="EMBL" id="CP046884">
    <property type="protein sequence ID" value="QNQ90560.1"/>
    <property type="molecule type" value="Genomic_DNA"/>
</dbReference>
<gene>
    <name evidence="7" type="primary">murD</name>
    <name evidence="11" type="ORF">GP475_07845</name>
</gene>
<protein>
    <recommendedName>
        <fullName evidence="7 8">UDP-N-acetylmuramoylalanine--D-glutamate ligase</fullName>
        <ecNumber evidence="7 8">6.3.2.9</ecNumber>
    </recommendedName>
    <alternativeName>
        <fullName evidence="7">D-glutamic acid-adding enzyme</fullName>
    </alternativeName>
    <alternativeName>
        <fullName evidence="7">UDP-N-acetylmuramoyl-L-alanyl-D-glutamate synthetase</fullName>
    </alternativeName>
</protein>
<dbReference type="AlphaFoldDB" id="A0A7H0SPT5"/>
<evidence type="ECO:0000256" key="1">
    <source>
        <dbReference type="ARBA" id="ARBA00004496"/>
    </source>
</evidence>
<dbReference type="GO" id="GO:0008360">
    <property type="term" value="P:regulation of cell shape"/>
    <property type="evidence" value="ECO:0007669"/>
    <property type="project" value="UniProtKB-KW"/>
</dbReference>
<evidence type="ECO:0000259" key="9">
    <source>
        <dbReference type="Pfam" id="PF02875"/>
    </source>
</evidence>
<keyword evidence="6 7" id="KW-0067">ATP-binding</keyword>
<evidence type="ECO:0000256" key="2">
    <source>
        <dbReference type="ARBA" id="ARBA00004752"/>
    </source>
</evidence>
<dbReference type="UniPathway" id="UPA00219"/>
<proteinExistence type="inferred from homology"/>
<dbReference type="InterPro" id="IPR036565">
    <property type="entry name" value="Mur-like_cat_sf"/>
</dbReference>
<dbReference type="SUPFAM" id="SSF53244">
    <property type="entry name" value="MurD-like peptide ligases, peptide-binding domain"/>
    <property type="match status" value="1"/>
</dbReference>
<evidence type="ECO:0000256" key="6">
    <source>
        <dbReference type="ARBA" id="ARBA00022840"/>
    </source>
</evidence>
<evidence type="ECO:0000256" key="5">
    <source>
        <dbReference type="ARBA" id="ARBA00022741"/>
    </source>
</evidence>
<name>A0A7H0SPT5_9CORY</name>
<dbReference type="InterPro" id="IPR004101">
    <property type="entry name" value="Mur_ligase_C"/>
</dbReference>
<dbReference type="SUPFAM" id="SSF51984">
    <property type="entry name" value="MurCD N-terminal domain"/>
    <property type="match status" value="1"/>
</dbReference>
<dbReference type="GO" id="GO:0005737">
    <property type="term" value="C:cytoplasm"/>
    <property type="evidence" value="ECO:0007669"/>
    <property type="project" value="UniProtKB-SubCell"/>
</dbReference>
<reference evidence="11 12" key="1">
    <citation type="submission" date="2019-12" db="EMBL/GenBank/DDBJ databases">
        <title>Corynebacterium sp. nov., isolated from feces of the Anser Albifrons in China.</title>
        <authorList>
            <person name="Liu Q."/>
        </authorList>
    </citation>
    <scope>NUCLEOTIDE SEQUENCE [LARGE SCALE GENOMIC DNA]</scope>
    <source>
        <strain evidence="11 12">4H37-19</strain>
    </source>
</reference>
<dbReference type="GO" id="GO:0009252">
    <property type="term" value="P:peptidoglycan biosynthetic process"/>
    <property type="evidence" value="ECO:0007669"/>
    <property type="project" value="UniProtKB-UniRule"/>
</dbReference>
<evidence type="ECO:0000256" key="7">
    <source>
        <dbReference type="HAMAP-Rule" id="MF_00639"/>
    </source>
</evidence>
<dbReference type="InterPro" id="IPR005762">
    <property type="entry name" value="MurD"/>
</dbReference>
<dbReference type="GO" id="GO:0005524">
    <property type="term" value="F:ATP binding"/>
    <property type="evidence" value="ECO:0007669"/>
    <property type="project" value="UniProtKB-UniRule"/>
</dbReference>
<evidence type="ECO:0000313" key="11">
    <source>
        <dbReference type="EMBL" id="QNQ90560.1"/>
    </source>
</evidence>
<feature type="domain" description="Mur ligase central" evidence="10">
    <location>
        <begin position="121"/>
        <end position="247"/>
    </location>
</feature>
<evidence type="ECO:0000256" key="8">
    <source>
        <dbReference type="RuleBase" id="RU003664"/>
    </source>
</evidence>
<accession>A0A7H0SPT5</accession>
<comment type="subcellular location">
    <subcellularLocation>
        <location evidence="1 7 8">Cytoplasm</location>
    </subcellularLocation>
</comment>
<dbReference type="Proteomes" id="UP000516320">
    <property type="component" value="Chromosome"/>
</dbReference>
<keyword evidence="7 8" id="KW-0131">Cell cycle</keyword>
<dbReference type="HAMAP" id="MF_00639">
    <property type="entry name" value="MurD"/>
    <property type="match status" value="1"/>
</dbReference>
<dbReference type="InterPro" id="IPR013221">
    <property type="entry name" value="Mur_ligase_cen"/>
</dbReference>
<dbReference type="Gene3D" id="3.40.50.720">
    <property type="entry name" value="NAD(P)-binding Rossmann-like Domain"/>
    <property type="match status" value="1"/>
</dbReference>
<comment type="catalytic activity">
    <reaction evidence="7 8">
        <text>UDP-N-acetyl-alpha-D-muramoyl-L-alanine + D-glutamate + ATP = UDP-N-acetyl-alpha-D-muramoyl-L-alanyl-D-glutamate + ADP + phosphate + H(+)</text>
        <dbReference type="Rhea" id="RHEA:16429"/>
        <dbReference type="ChEBI" id="CHEBI:15378"/>
        <dbReference type="ChEBI" id="CHEBI:29986"/>
        <dbReference type="ChEBI" id="CHEBI:30616"/>
        <dbReference type="ChEBI" id="CHEBI:43474"/>
        <dbReference type="ChEBI" id="CHEBI:83898"/>
        <dbReference type="ChEBI" id="CHEBI:83900"/>
        <dbReference type="ChEBI" id="CHEBI:456216"/>
        <dbReference type="EC" id="6.3.2.9"/>
    </reaction>
</comment>
<dbReference type="InterPro" id="IPR036615">
    <property type="entry name" value="Mur_ligase_C_dom_sf"/>
</dbReference>
<feature type="binding site" evidence="7">
    <location>
        <begin position="123"/>
        <end position="129"/>
    </location>
    <ligand>
        <name>ATP</name>
        <dbReference type="ChEBI" id="CHEBI:30616"/>
    </ligand>
</feature>
<keyword evidence="5 7" id="KW-0547">Nucleotide-binding</keyword>
<feature type="domain" description="Mur ligase C-terminal" evidence="9">
    <location>
        <begin position="319"/>
        <end position="438"/>
    </location>
</feature>
<keyword evidence="7 8" id="KW-0132">Cell division</keyword>
<keyword evidence="3 7" id="KW-0963">Cytoplasm</keyword>
<dbReference type="RefSeq" id="WP_187973874.1">
    <property type="nucleotide sequence ID" value="NZ_CP046884.1"/>
</dbReference>
<dbReference type="PANTHER" id="PTHR43692">
    <property type="entry name" value="UDP-N-ACETYLMURAMOYLALANINE--D-GLUTAMATE LIGASE"/>
    <property type="match status" value="1"/>
</dbReference>
<evidence type="ECO:0000313" key="12">
    <source>
        <dbReference type="Proteomes" id="UP000516320"/>
    </source>
</evidence>
<evidence type="ECO:0000259" key="10">
    <source>
        <dbReference type="Pfam" id="PF08245"/>
    </source>
</evidence>
<comment type="similarity">
    <text evidence="7">Belongs to the MurCDEF family.</text>
</comment>
<evidence type="ECO:0000256" key="4">
    <source>
        <dbReference type="ARBA" id="ARBA00022598"/>
    </source>
</evidence>
<dbReference type="PANTHER" id="PTHR43692:SF1">
    <property type="entry name" value="UDP-N-ACETYLMURAMOYLALANINE--D-GLUTAMATE LIGASE"/>
    <property type="match status" value="1"/>
</dbReference>
<dbReference type="SUPFAM" id="SSF53623">
    <property type="entry name" value="MurD-like peptide ligases, catalytic domain"/>
    <property type="match status" value="1"/>
</dbReference>
<dbReference type="Pfam" id="PF08245">
    <property type="entry name" value="Mur_ligase_M"/>
    <property type="match status" value="1"/>
</dbReference>
<keyword evidence="4 7" id="KW-0436">Ligase</keyword>
<organism evidence="11 12">
    <name type="scientific">Corynebacterium poyangense</name>
    <dbReference type="NCBI Taxonomy" id="2684405"/>
    <lineage>
        <taxon>Bacteria</taxon>
        <taxon>Bacillati</taxon>
        <taxon>Actinomycetota</taxon>
        <taxon>Actinomycetes</taxon>
        <taxon>Mycobacteriales</taxon>
        <taxon>Corynebacteriaceae</taxon>
        <taxon>Corynebacterium</taxon>
    </lineage>
</organism>
<dbReference type="Gene3D" id="3.90.190.20">
    <property type="entry name" value="Mur ligase, C-terminal domain"/>
    <property type="match status" value="1"/>
</dbReference>
<dbReference type="EC" id="6.3.2.9" evidence="7 8"/>
<keyword evidence="12" id="KW-1185">Reference proteome</keyword>
<keyword evidence="7 8" id="KW-0573">Peptidoglycan synthesis</keyword>
<dbReference type="GO" id="GO:0008764">
    <property type="term" value="F:UDP-N-acetylmuramoylalanine-D-glutamate ligase activity"/>
    <property type="evidence" value="ECO:0007669"/>
    <property type="project" value="UniProtKB-UniRule"/>
</dbReference>
<dbReference type="Pfam" id="PF21799">
    <property type="entry name" value="MurD-like_N"/>
    <property type="match status" value="1"/>
</dbReference>
<comment type="function">
    <text evidence="7 8">Cell wall formation. Catalyzes the addition of glutamate to the nucleotide precursor UDP-N-acetylmuramoyl-L-alanine (UMA).</text>
</comment>
<dbReference type="GO" id="GO:0071555">
    <property type="term" value="P:cell wall organization"/>
    <property type="evidence" value="ECO:0007669"/>
    <property type="project" value="UniProtKB-KW"/>
</dbReference>
<evidence type="ECO:0000256" key="3">
    <source>
        <dbReference type="ARBA" id="ARBA00022490"/>
    </source>
</evidence>
<dbReference type="GO" id="GO:0051301">
    <property type="term" value="P:cell division"/>
    <property type="evidence" value="ECO:0007669"/>
    <property type="project" value="UniProtKB-KW"/>
</dbReference>
<sequence>MKSLVSSGQSLMIVGGGVSGRSCLELLTRFSHPLVVVDNDPLIREQCQALAPHQVSAVDSTEAVQQLDDIGLIITSPGWRPDTPLFQAAAEKGIEIVGDVELAWRLDRAGTFGEPRRWLGITGTNGKSTTTAMLAGIMKEVDPATLAVGNIGMAVSEALRVPERINTLVVELSSFQLYWCSTLAPDCGAVLNLAEDHLDWHGGMDNYAMSKMFLLNSTIGIAGIDDPTVRKYLHRFGHDHDVIGFSAHPPQPGQVGVEHGRIIDYTGSEPVVLASAEGIDPPGPAGVLDAVAAAAMAYQCGAQPEHIQRGLQNFQVASHRGQVIFDSHGIRAIDNSKATNPHAAHSALSGVDNILWFGGGQLKGADVQPLLTEHVPRIRAAFLLGADRHLIAKVLRKISPDLPVVISESTDPEAAMKELVAASATIAQPGDTLVLAPAAASLDMFQGMGHRGDVFHQAVYDVYSGS</sequence>
<keyword evidence="7 8" id="KW-0133">Cell shape</keyword>